<name>A0A256J258_HALEZ</name>
<gene>
    <name evidence="1" type="ORF">DJ83_04810</name>
</gene>
<dbReference type="InterPro" id="IPR055951">
    <property type="entry name" value="DUF7529"/>
</dbReference>
<dbReference type="EMBL" id="NHOW01000054">
    <property type="protein sequence ID" value="OYR62656.1"/>
    <property type="molecule type" value="Genomic_DNA"/>
</dbReference>
<accession>A0A256J258</accession>
<comment type="caution">
    <text evidence="1">The sequence shown here is derived from an EMBL/GenBank/DDBJ whole genome shotgun (WGS) entry which is preliminary data.</text>
</comment>
<proteinExistence type="predicted"/>
<protein>
    <submittedName>
        <fullName evidence="1">Uncharacterized protein</fullName>
    </submittedName>
</protein>
<evidence type="ECO:0000313" key="1">
    <source>
        <dbReference type="EMBL" id="OYR62656.1"/>
    </source>
</evidence>
<dbReference type="Proteomes" id="UP000216409">
    <property type="component" value="Unassembled WGS sequence"/>
</dbReference>
<dbReference type="RefSeq" id="WP_094579808.1">
    <property type="nucleotide sequence ID" value="NZ_NHOW01000054.1"/>
</dbReference>
<sequence length="168" mass="18550">MTRDESAGVDTQAREAWKRTLTDAADLAERRETAGWIVLYTQSSETTVVTNPDEKEYAFRHLVPDEDADQISDWVADGDFPQYDVHRATKAGTVFLVIEILDPEQERCLLIAAAYPLTAIGGVSETIGDHPVQTRIRQLDGTVVASFEHTDSEKFLPSDAGGLTGRQN</sequence>
<evidence type="ECO:0000313" key="2">
    <source>
        <dbReference type="Proteomes" id="UP000216409"/>
    </source>
</evidence>
<organism evidence="1 2">
    <name type="scientific">Halorubrum ezzemoulense</name>
    <name type="common">Halorubrum chaoviator</name>
    <dbReference type="NCBI Taxonomy" id="337243"/>
    <lineage>
        <taxon>Archaea</taxon>
        <taxon>Methanobacteriati</taxon>
        <taxon>Methanobacteriota</taxon>
        <taxon>Stenosarchaea group</taxon>
        <taxon>Halobacteria</taxon>
        <taxon>Halobacteriales</taxon>
        <taxon>Haloferacaceae</taxon>
        <taxon>Halorubrum</taxon>
    </lineage>
</organism>
<reference evidence="1 2" key="1">
    <citation type="journal article" date="2014" name="Front. Microbiol.">
        <title>Population and genomic analysis of the genus Halorubrum.</title>
        <authorList>
            <person name="Fullmer M.S."/>
            <person name="Soucy S.M."/>
            <person name="Swithers K.S."/>
            <person name="Makkay A.M."/>
            <person name="Wheeler R."/>
            <person name="Ventosa A."/>
            <person name="Gogarten J.P."/>
            <person name="Papke R.T."/>
        </authorList>
    </citation>
    <scope>NUCLEOTIDE SEQUENCE [LARGE SCALE GENOMIC DNA]</scope>
    <source>
        <strain evidence="1 2">LD3</strain>
    </source>
</reference>
<dbReference type="AlphaFoldDB" id="A0A256J258"/>
<dbReference type="Pfam" id="PF24373">
    <property type="entry name" value="DUF7529"/>
    <property type="match status" value="1"/>
</dbReference>